<dbReference type="InterPro" id="IPR029065">
    <property type="entry name" value="Enolase_C-like"/>
</dbReference>
<evidence type="ECO:0000256" key="4">
    <source>
        <dbReference type="ARBA" id="ARBA00023235"/>
    </source>
</evidence>
<dbReference type="PROSITE" id="PS00908">
    <property type="entry name" value="MR_MLE_1"/>
    <property type="match status" value="1"/>
</dbReference>
<evidence type="ECO:0000313" key="7">
    <source>
        <dbReference type="EMBL" id="MFC0393070.1"/>
    </source>
</evidence>
<gene>
    <name evidence="7" type="ORF">ACFFJ8_17015</name>
</gene>
<keyword evidence="2 5" id="KW-0479">Metal-binding</keyword>
<dbReference type="RefSeq" id="WP_204818942.1">
    <property type="nucleotide sequence ID" value="NZ_JANHOF010000016.1"/>
</dbReference>
<dbReference type="EMBL" id="JBHLVF010000028">
    <property type="protein sequence ID" value="MFC0393070.1"/>
    <property type="molecule type" value="Genomic_DNA"/>
</dbReference>
<comment type="similarity">
    <text evidence="1 5">Belongs to the mandelate racemase/muconate lactonizing enzyme family.</text>
</comment>
<dbReference type="PANTHER" id="PTHR48073">
    <property type="entry name" value="O-SUCCINYLBENZOATE SYNTHASE-RELATED"/>
    <property type="match status" value="1"/>
</dbReference>
<keyword evidence="3 5" id="KW-0460">Magnesium</keyword>
<dbReference type="Proteomes" id="UP001589818">
    <property type="component" value="Unassembled WGS sequence"/>
</dbReference>
<dbReference type="Pfam" id="PF02746">
    <property type="entry name" value="MR_MLE_N"/>
    <property type="match status" value="1"/>
</dbReference>
<dbReference type="InterPro" id="IPR013341">
    <property type="entry name" value="Mandelate_racemase_N_dom"/>
</dbReference>
<evidence type="ECO:0000256" key="2">
    <source>
        <dbReference type="ARBA" id="ARBA00022723"/>
    </source>
</evidence>
<evidence type="ECO:0000256" key="5">
    <source>
        <dbReference type="RuleBase" id="RU366006"/>
    </source>
</evidence>
<dbReference type="Gene3D" id="3.20.20.120">
    <property type="entry name" value="Enolase-like C-terminal domain"/>
    <property type="match status" value="1"/>
</dbReference>
<dbReference type="EC" id="5.1.1.-" evidence="5"/>
<dbReference type="SUPFAM" id="SSF54826">
    <property type="entry name" value="Enolase N-terminal domain-like"/>
    <property type="match status" value="1"/>
</dbReference>
<organism evidence="7 8">
    <name type="scientific">Paenibacillus mendelii</name>
    <dbReference type="NCBI Taxonomy" id="206163"/>
    <lineage>
        <taxon>Bacteria</taxon>
        <taxon>Bacillati</taxon>
        <taxon>Bacillota</taxon>
        <taxon>Bacilli</taxon>
        <taxon>Bacillales</taxon>
        <taxon>Paenibacillaceae</taxon>
        <taxon>Paenibacillus</taxon>
    </lineage>
</organism>
<dbReference type="InterPro" id="IPR036849">
    <property type="entry name" value="Enolase-like_C_sf"/>
</dbReference>
<proteinExistence type="inferred from homology"/>
<reference evidence="7 8" key="1">
    <citation type="submission" date="2024-09" db="EMBL/GenBank/DDBJ databases">
        <authorList>
            <person name="Sun Q."/>
            <person name="Mori K."/>
        </authorList>
    </citation>
    <scope>NUCLEOTIDE SEQUENCE [LARGE SCALE GENOMIC DNA]</scope>
    <source>
        <strain evidence="7 8">CCM 4839</strain>
    </source>
</reference>
<dbReference type="InterPro" id="IPR034603">
    <property type="entry name" value="Dipeptide_epimerase"/>
</dbReference>
<evidence type="ECO:0000256" key="1">
    <source>
        <dbReference type="ARBA" id="ARBA00008031"/>
    </source>
</evidence>
<comment type="cofactor">
    <cofactor evidence="5">
        <name>Mg(2+)</name>
        <dbReference type="ChEBI" id="CHEBI:18420"/>
    </cofactor>
    <text evidence="5">Binds 1 Mg(2+) ion per subunit.</text>
</comment>
<protein>
    <recommendedName>
        <fullName evidence="5">Dipeptide epimerase</fullName>
        <ecNumber evidence="5">5.1.1.-</ecNumber>
    </recommendedName>
</protein>
<evidence type="ECO:0000313" key="8">
    <source>
        <dbReference type="Proteomes" id="UP001589818"/>
    </source>
</evidence>
<dbReference type="PANTHER" id="PTHR48073:SF2">
    <property type="entry name" value="O-SUCCINYLBENZOATE SYNTHASE"/>
    <property type="match status" value="1"/>
</dbReference>
<accession>A0ABV6JDX1</accession>
<dbReference type="SMART" id="SM00922">
    <property type="entry name" value="MR_MLE"/>
    <property type="match status" value="1"/>
</dbReference>
<dbReference type="SUPFAM" id="SSF51604">
    <property type="entry name" value="Enolase C-terminal domain-like"/>
    <property type="match status" value="1"/>
</dbReference>
<dbReference type="InterPro" id="IPR013342">
    <property type="entry name" value="Mandelate_racemase_C"/>
</dbReference>
<dbReference type="InterPro" id="IPR018110">
    <property type="entry name" value="Mandel_Rmase/mucon_lact_enz_CS"/>
</dbReference>
<dbReference type="InterPro" id="IPR029017">
    <property type="entry name" value="Enolase-like_N"/>
</dbReference>
<name>A0ABV6JDX1_9BACL</name>
<keyword evidence="4 5" id="KW-0413">Isomerase</keyword>
<evidence type="ECO:0000259" key="6">
    <source>
        <dbReference type="SMART" id="SM00922"/>
    </source>
</evidence>
<sequence>MLISRIDIYRRDLPLNPPFTHSSSGTITHLKQVYTKIITDTGMIGWSEVRGNCEYVTGDTPERIVAVLSHTLGPLLLGKPAMNRNSLQHLFDKRLTGNSAARAAIDIALLDLAGKALRVPVCDLLGGQVRDALPSDATIAFGSPDEAEAEALRYLMDGFRTLKLRVGPDRDNDLQRVQRVRAAIHSSGLSKEVMLCVDANQGWTPKQAIIRLKELEPLGVEWAEQPVAADDFAGLKQVSQHTQATVVADESCRTAADVARIASEGAADLVHLKIIKAGSIDNLQRMMAVAESFRIPYMLGQMDEGRLATAALVHIAAASRASHFEVWGFQRVRPEDDPASGLAMSNGSVSIPEGFGLGMTIREEQLELVASLSAADSIT</sequence>
<dbReference type="Gene3D" id="3.30.390.10">
    <property type="entry name" value="Enolase-like, N-terminal domain"/>
    <property type="match status" value="1"/>
</dbReference>
<dbReference type="CDD" id="cd03319">
    <property type="entry name" value="L-Ala-DL-Glu_epimerase"/>
    <property type="match status" value="1"/>
</dbReference>
<comment type="caution">
    <text evidence="7">The sequence shown here is derived from an EMBL/GenBank/DDBJ whole genome shotgun (WGS) entry which is preliminary data.</text>
</comment>
<dbReference type="Pfam" id="PF13378">
    <property type="entry name" value="MR_MLE_C"/>
    <property type="match status" value="1"/>
</dbReference>
<feature type="domain" description="Mandelate racemase/muconate lactonizing enzyme C-terminal" evidence="6">
    <location>
        <begin position="144"/>
        <end position="245"/>
    </location>
</feature>
<dbReference type="SFLD" id="SFLDS00001">
    <property type="entry name" value="Enolase"/>
    <property type="match status" value="1"/>
</dbReference>
<keyword evidence="8" id="KW-1185">Reference proteome</keyword>
<evidence type="ECO:0000256" key="3">
    <source>
        <dbReference type="ARBA" id="ARBA00022842"/>
    </source>
</evidence>